<accession>A0A832A3Q7</accession>
<proteinExistence type="predicted"/>
<organism evidence="1">
    <name type="scientific">Desulfacinum infernum</name>
    <dbReference type="NCBI Taxonomy" id="35837"/>
    <lineage>
        <taxon>Bacteria</taxon>
        <taxon>Pseudomonadati</taxon>
        <taxon>Thermodesulfobacteriota</taxon>
        <taxon>Syntrophobacteria</taxon>
        <taxon>Syntrophobacterales</taxon>
        <taxon>Syntrophobacteraceae</taxon>
        <taxon>Desulfacinum</taxon>
    </lineage>
</organism>
<dbReference type="EMBL" id="DSTK01000026">
    <property type="protein sequence ID" value="HFK97346.1"/>
    <property type="molecule type" value="Genomic_DNA"/>
</dbReference>
<name>A0A832A3Q7_9BACT</name>
<evidence type="ECO:0000313" key="1">
    <source>
        <dbReference type="EMBL" id="HFK97346.1"/>
    </source>
</evidence>
<sequence>MKRRFHVIAGGSAPTAGGSLRPLRLYRAYSVGEVERERIRYYGVRFHWYRLDRTEPVVPFERLIAGYERLKEPARRQAVEQVLRYLTEEEVWGLRTYLRERHGLEVIAEEVPLPIEVPTGPFHSPYGEVYEFLELSEQEGYPLPYKIWGYYSLRGCLSGPNLTHGVRFLQRALERLKIRHTFRPEELEGVVKAVYFEEGLVVTSRNREVS</sequence>
<reference evidence="1" key="1">
    <citation type="journal article" date="2020" name="mSystems">
        <title>Genome- and Community-Level Interaction Insights into Carbon Utilization and Element Cycling Functions of Hydrothermarchaeota in Hydrothermal Sediment.</title>
        <authorList>
            <person name="Zhou Z."/>
            <person name="Liu Y."/>
            <person name="Xu W."/>
            <person name="Pan J."/>
            <person name="Luo Z.H."/>
            <person name="Li M."/>
        </authorList>
    </citation>
    <scope>NUCLEOTIDE SEQUENCE [LARGE SCALE GENOMIC DNA]</scope>
    <source>
        <strain evidence="1">SpSt-456</strain>
    </source>
</reference>
<dbReference type="AlphaFoldDB" id="A0A832A3Q7"/>
<protein>
    <submittedName>
        <fullName evidence="1">Uncharacterized protein</fullName>
    </submittedName>
</protein>
<gene>
    <name evidence="1" type="ORF">ENS06_08500</name>
</gene>
<comment type="caution">
    <text evidence="1">The sequence shown here is derived from an EMBL/GenBank/DDBJ whole genome shotgun (WGS) entry which is preliminary data.</text>
</comment>